<dbReference type="EnsemblPlants" id="TuG1812G0300003821.01.T03">
    <property type="protein sequence ID" value="TuG1812G0300003821.01.T03.cds247900"/>
    <property type="gene ID" value="TuG1812G0300003821.01"/>
</dbReference>
<reference evidence="2" key="1">
    <citation type="journal article" date="2013" name="Nature">
        <title>Draft genome of the wheat A-genome progenitor Triticum urartu.</title>
        <authorList>
            <person name="Ling H.Q."/>
            <person name="Zhao S."/>
            <person name="Liu D."/>
            <person name="Wang J."/>
            <person name="Sun H."/>
            <person name="Zhang C."/>
            <person name="Fan H."/>
            <person name="Li D."/>
            <person name="Dong L."/>
            <person name="Tao Y."/>
            <person name="Gao C."/>
            <person name="Wu H."/>
            <person name="Li Y."/>
            <person name="Cui Y."/>
            <person name="Guo X."/>
            <person name="Zheng S."/>
            <person name="Wang B."/>
            <person name="Yu K."/>
            <person name="Liang Q."/>
            <person name="Yang W."/>
            <person name="Lou X."/>
            <person name="Chen J."/>
            <person name="Feng M."/>
            <person name="Jian J."/>
            <person name="Zhang X."/>
            <person name="Luo G."/>
            <person name="Jiang Y."/>
            <person name="Liu J."/>
            <person name="Wang Z."/>
            <person name="Sha Y."/>
            <person name="Zhang B."/>
            <person name="Wu H."/>
            <person name="Tang D."/>
            <person name="Shen Q."/>
            <person name="Xue P."/>
            <person name="Zou S."/>
            <person name="Wang X."/>
            <person name="Liu X."/>
            <person name="Wang F."/>
            <person name="Yang Y."/>
            <person name="An X."/>
            <person name="Dong Z."/>
            <person name="Zhang K."/>
            <person name="Zhang X."/>
            <person name="Luo M.C."/>
            <person name="Dvorak J."/>
            <person name="Tong Y."/>
            <person name="Wang J."/>
            <person name="Yang H."/>
            <person name="Li Z."/>
            <person name="Wang D."/>
            <person name="Zhang A."/>
            <person name="Wang J."/>
        </authorList>
    </citation>
    <scope>NUCLEOTIDE SEQUENCE</scope>
    <source>
        <strain evidence="2">cv. G1812</strain>
    </source>
</reference>
<accession>A0A8R7PUP4</accession>
<dbReference type="Gramene" id="TuG1812G0300003821.01.T02">
    <property type="protein sequence ID" value="TuG1812G0300003821.01.T02.cds247890"/>
    <property type="gene ID" value="TuG1812G0300003821.01"/>
</dbReference>
<organism evidence="1 2">
    <name type="scientific">Triticum urartu</name>
    <name type="common">Red wild einkorn</name>
    <name type="synonym">Crithodium urartu</name>
    <dbReference type="NCBI Taxonomy" id="4572"/>
    <lineage>
        <taxon>Eukaryota</taxon>
        <taxon>Viridiplantae</taxon>
        <taxon>Streptophyta</taxon>
        <taxon>Embryophyta</taxon>
        <taxon>Tracheophyta</taxon>
        <taxon>Spermatophyta</taxon>
        <taxon>Magnoliopsida</taxon>
        <taxon>Liliopsida</taxon>
        <taxon>Poales</taxon>
        <taxon>Poaceae</taxon>
        <taxon>BOP clade</taxon>
        <taxon>Pooideae</taxon>
        <taxon>Triticodae</taxon>
        <taxon>Triticeae</taxon>
        <taxon>Triticinae</taxon>
        <taxon>Triticum</taxon>
    </lineage>
</organism>
<dbReference type="EnsemblPlants" id="TuG1812G0300003821.01.T06">
    <property type="protein sequence ID" value="TuG1812G0300003821.01.T06.cds247898"/>
    <property type="gene ID" value="TuG1812G0300003821.01"/>
</dbReference>
<dbReference type="EnsemblPlants" id="TuG1812G0300003821.01.T02">
    <property type="protein sequence ID" value="TuG1812G0300003821.01.T02.cds247890"/>
    <property type="gene ID" value="TuG1812G0300003821.01"/>
</dbReference>
<dbReference type="Gramene" id="TuG1812G0300003821.01.T06">
    <property type="protein sequence ID" value="TuG1812G0300003821.01.T06.cds247898"/>
    <property type="gene ID" value="TuG1812G0300003821.01"/>
</dbReference>
<evidence type="ECO:0000313" key="2">
    <source>
        <dbReference type="Proteomes" id="UP000015106"/>
    </source>
</evidence>
<sequence length="111" mass="12031">MGVPLLVSDCHKEVRAVGGEATAATMTMRTVFSKRCSPNVALNYVFAWLATFSYEARMQNQNCHVLGVVLDYSLLLCGSVLPLHSYIVFCDVILLVVGSSMRAPSEVCSLG</sequence>
<reference evidence="1" key="2">
    <citation type="submission" date="2018-03" db="EMBL/GenBank/DDBJ databases">
        <title>The Triticum urartu genome reveals the dynamic nature of wheat genome evolution.</title>
        <authorList>
            <person name="Ling H."/>
            <person name="Ma B."/>
            <person name="Shi X."/>
            <person name="Liu H."/>
            <person name="Dong L."/>
            <person name="Sun H."/>
            <person name="Cao Y."/>
            <person name="Gao Q."/>
            <person name="Zheng S."/>
            <person name="Li Y."/>
            <person name="Yu Y."/>
            <person name="Du H."/>
            <person name="Qi M."/>
            <person name="Li Y."/>
            <person name="Yu H."/>
            <person name="Cui Y."/>
            <person name="Wang N."/>
            <person name="Chen C."/>
            <person name="Wu H."/>
            <person name="Zhao Y."/>
            <person name="Zhang J."/>
            <person name="Li Y."/>
            <person name="Zhou W."/>
            <person name="Zhang B."/>
            <person name="Hu W."/>
            <person name="Eijk M."/>
            <person name="Tang J."/>
            <person name="Witsenboer H."/>
            <person name="Zhao S."/>
            <person name="Li Z."/>
            <person name="Zhang A."/>
            <person name="Wang D."/>
            <person name="Liang C."/>
        </authorList>
    </citation>
    <scope>NUCLEOTIDE SEQUENCE [LARGE SCALE GENOMIC DNA]</scope>
    <source>
        <strain evidence="1">cv. G1812</strain>
    </source>
</reference>
<dbReference type="Gramene" id="TuG1812G0300003821.01.T01">
    <property type="protein sequence ID" value="TuG1812G0300003821.01.T01.cds247890"/>
    <property type="gene ID" value="TuG1812G0300003821.01"/>
</dbReference>
<protein>
    <submittedName>
        <fullName evidence="1">Uncharacterized protein</fullName>
    </submittedName>
</protein>
<dbReference type="EnsemblPlants" id="TuG1812G0300003821.01.T01">
    <property type="protein sequence ID" value="TuG1812G0300003821.01.T01.cds247890"/>
    <property type="gene ID" value="TuG1812G0300003821.01"/>
</dbReference>
<dbReference type="Proteomes" id="UP000015106">
    <property type="component" value="Chromosome 3"/>
</dbReference>
<name>A0A8R7PUP4_TRIUA</name>
<evidence type="ECO:0000313" key="1">
    <source>
        <dbReference type="EnsemblPlants" id="TuG1812G0300003821.01.T03.cds247900"/>
    </source>
</evidence>
<reference evidence="1" key="3">
    <citation type="submission" date="2022-06" db="UniProtKB">
        <authorList>
            <consortium name="EnsemblPlants"/>
        </authorList>
    </citation>
    <scope>IDENTIFICATION</scope>
</reference>
<proteinExistence type="predicted"/>
<dbReference type="Gramene" id="TuG1812G0300003821.01.T03">
    <property type="protein sequence ID" value="TuG1812G0300003821.01.T03.cds247900"/>
    <property type="gene ID" value="TuG1812G0300003821.01"/>
</dbReference>
<keyword evidence="2" id="KW-1185">Reference proteome</keyword>
<dbReference type="AlphaFoldDB" id="A0A8R7PUP4"/>